<evidence type="ECO:0000313" key="15">
    <source>
        <dbReference type="Proteomes" id="UP000078532"/>
    </source>
</evidence>
<dbReference type="InterPro" id="IPR022635">
    <property type="entry name" value="DNA_polIII_beta_C"/>
</dbReference>
<evidence type="ECO:0000256" key="10">
    <source>
        <dbReference type="PIRNR" id="PIRNR000804"/>
    </source>
</evidence>
<name>A0A1B7LBN7_9FIRM</name>
<dbReference type="GO" id="GO:0003887">
    <property type="term" value="F:DNA-directed DNA polymerase activity"/>
    <property type="evidence" value="ECO:0007669"/>
    <property type="project" value="UniProtKB-UniRule"/>
</dbReference>
<dbReference type="STRING" id="1838280.A6M21_14680"/>
<dbReference type="InterPro" id="IPR001001">
    <property type="entry name" value="DNA_polIII_beta"/>
</dbReference>
<accession>A0A1B7LBN7</accession>
<evidence type="ECO:0000256" key="1">
    <source>
        <dbReference type="ARBA" id="ARBA00004496"/>
    </source>
</evidence>
<comment type="subcellular location">
    <subcellularLocation>
        <location evidence="1 10">Cytoplasm</location>
    </subcellularLocation>
</comment>
<keyword evidence="5 10" id="KW-0808">Transferase</keyword>
<evidence type="ECO:0000256" key="7">
    <source>
        <dbReference type="ARBA" id="ARBA00022705"/>
    </source>
</evidence>
<dbReference type="Gene3D" id="3.10.150.10">
    <property type="entry name" value="DNA Polymerase III, subunit A, domain 2"/>
    <property type="match status" value="1"/>
</dbReference>
<dbReference type="InterPro" id="IPR046938">
    <property type="entry name" value="DNA_clamp_sf"/>
</dbReference>
<dbReference type="GO" id="GO:0008408">
    <property type="term" value="F:3'-5' exonuclease activity"/>
    <property type="evidence" value="ECO:0007669"/>
    <property type="project" value="InterPro"/>
</dbReference>
<comment type="function">
    <text evidence="10">Confers DNA tethering and processivity to DNA polymerases and other proteins. Acts as a clamp, forming a ring around DNA (a reaction catalyzed by the clamp-loading complex) which diffuses in an ATP-independent manner freely and bidirectionally along dsDNA. Initially characterized for its ability to contact the catalytic subunit of DNA polymerase III (Pol III), a complex, multichain enzyme responsible for most of the replicative synthesis in bacteria; Pol III exhibits 3'-5' exonuclease proofreading activity. The beta chain is required for initiation of replication as well as for processivity of DNA replication.</text>
</comment>
<dbReference type="Proteomes" id="UP000078532">
    <property type="component" value="Unassembled WGS sequence"/>
</dbReference>
<evidence type="ECO:0000313" key="14">
    <source>
        <dbReference type="EMBL" id="OAT79888.1"/>
    </source>
</evidence>
<evidence type="ECO:0000256" key="6">
    <source>
        <dbReference type="ARBA" id="ARBA00022695"/>
    </source>
</evidence>
<dbReference type="Pfam" id="PF02768">
    <property type="entry name" value="DNA_pol3_beta_3"/>
    <property type="match status" value="1"/>
</dbReference>
<dbReference type="PIRSF" id="PIRSF000804">
    <property type="entry name" value="DNA_pol_III_b"/>
    <property type="match status" value="1"/>
</dbReference>
<evidence type="ECO:0000256" key="4">
    <source>
        <dbReference type="ARBA" id="ARBA00022490"/>
    </source>
</evidence>
<evidence type="ECO:0000256" key="3">
    <source>
        <dbReference type="ARBA" id="ARBA00021035"/>
    </source>
</evidence>
<comment type="subunit">
    <text evidence="10">Forms a ring-shaped head-to-tail homodimer around DNA.</text>
</comment>
<organism evidence="14 15">
    <name type="scientific">Desulfotomaculum copahuensis</name>
    <dbReference type="NCBI Taxonomy" id="1838280"/>
    <lineage>
        <taxon>Bacteria</taxon>
        <taxon>Bacillati</taxon>
        <taxon>Bacillota</taxon>
        <taxon>Clostridia</taxon>
        <taxon>Eubacteriales</taxon>
        <taxon>Desulfotomaculaceae</taxon>
        <taxon>Desulfotomaculum</taxon>
    </lineage>
</organism>
<dbReference type="AlphaFoldDB" id="A0A1B7LBN7"/>
<dbReference type="PANTHER" id="PTHR30478">
    <property type="entry name" value="DNA POLYMERASE III SUBUNIT BETA"/>
    <property type="match status" value="1"/>
</dbReference>
<keyword evidence="8 10" id="KW-0239">DNA-directed DNA polymerase</keyword>
<dbReference type="Pfam" id="PF00712">
    <property type="entry name" value="DNA_pol3_beta"/>
    <property type="match status" value="1"/>
</dbReference>
<dbReference type="SUPFAM" id="SSF55979">
    <property type="entry name" value="DNA clamp"/>
    <property type="match status" value="3"/>
</dbReference>
<sequence>MKFSATKSTLVYALQIVQKAVSPRNPVPTLSGILFKTGADQLTVSATDLDLTIECTVPVTVHEPGNIVLPARYITELARRLPDVPILIETLTAGSAATISYGQSQSNIHGFPADQYPELPELPEAPALLISQGKLKEVIRQVIFAASTDETRPVFTGALLEIRDGALTLVATDTHRLAWCRLPVQADEIISIIVPGKTFTEMLKITGNSEEEDVTVYVSQSHVFFVTSVMQISSRVIAGKFPPYQQVIPREFSTRIKAVTRELLEATERASLLITEGMPVVHFNLEKDACVLSVHTEAGWIREEMDLQVEGEPLQISFNSRYLCDALRAINSNEVLINMTGPLSAAVIRCPENTQYLSLLLPAQPKPARSE</sequence>
<keyword evidence="4 10" id="KW-0963">Cytoplasm</keyword>
<evidence type="ECO:0000259" key="11">
    <source>
        <dbReference type="Pfam" id="PF00712"/>
    </source>
</evidence>
<dbReference type="GO" id="GO:0003677">
    <property type="term" value="F:DNA binding"/>
    <property type="evidence" value="ECO:0007669"/>
    <property type="project" value="UniProtKB-UniRule"/>
</dbReference>
<evidence type="ECO:0000256" key="5">
    <source>
        <dbReference type="ARBA" id="ARBA00022679"/>
    </source>
</evidence>
<dbReference type="OrthoDB" id="8421503at2"/>
<keyword evidence="6 10" id="KW-0548">Nucleotidyltransferase</keyword>
<comment type="caution">
    <text evidence="14">The sequence shown here is derived from an EMBL/GenBank/DDBJ whole genome shotgun (WGS) entry which is preliminary data.</text>
</comment>
<evidence type="ECO:0000259" key="12">
    <source>
        <dbReference type="Pfam" id="PF02767"/>
    </source>
</evidence>
<evidence type="ECO:0000256" key="9">
    <source>
        <dbReference type="ARBA" id="ARBA00023125"/>
    </source>
</evidence>
<protein>
    <recommendedName>
        <fullName evidence="3 10">Beta sliding clamp</fullName>
    </recommendedName>
</protein>
<evidence type="ECO:0000256" key="2">
    <source>
        <dbReference type="ARBA" id="ARBA00010752"/>
    </source>
</evidence>
<dbReference type="RefSeq" id="WP_066670681.1">
    <property type="nucleotide sequence ID" value="NZ_LYVF01000189.1"/>
</dbReference>
<dbReference type="SMART" id="SM00480">
    <property type="entry name" value="POL3Bc"/>
    <property type="match status" value="1"/>
</dbReference>
<keyword evidence="9" id="KW-0238">DNA-binding</keyword>
<dbReference type="CDD" id="cd00140">
    <property type="entry name" value="beta_clamp"/>
    <property type="match status" value="1"/>
</dbReference>
<keyword evidence="15" id="KW-1185">Reference proteome</keyword>
<evidence type="ECO:0000256" key="8">
    <source>
        <dbReference type="ARBA" id="ARBA00022932"/>
    </source>
</evidence>
<evidence type="ECO:0000259" key="13">
    <source>
        <dbReference type="Pfam" id="PF02768"/>
    </source>
</evidence>
<dbReference type="InterPro" id="IPR022634">
    <property type="entry name" value="DNA_polIII_beta_N"/>
</dbReference>
<dbReference type="Gene3D" id="3.70.10.10">
    <property type="match status" value="1"/>
</dbReference>
<comment type="similarity">
    <text evidence="2 10">Belongs to the beta sliding clamp family.</text>
</comment>
<feature type="domain" description="DNA polymerase III beta sliding clamp N-terminal" evidence="11">
    <location>
        <begin position="1"/>
        <end position="120"/>
    </location>
</feature>
<feature type="domain" description="DNA polymerase III beta sliding clamp central" evidence="12">
    <location>
        <begin position="130"/>
        <end position="242"/>
    </location>
</feature>
<proteinExistence type="inferred from homology"/>
<dbReference type="EMBL" id="LYVF01000189">
    <property type="protein sequence ID" value="OAT79888.1"/>
    <property type="molecule type" value="Genomic_DNA"/>
</dbReference>
<reference evidence="14 15" key="1">
    <citation type="submission" date="2016-04" db="EMBL/GenBank/DDBJ databases">
        <authorList>
            <person name="Evans L.H."/>
            <person name="Alamgir A."/>
            <person name="Owens N."/>
            <person name="Weber N.D."/>
            <person name="Virtaneva K."/>
            <person name="Barbian K."/>
            <person name="Babar A."/>
            <person name="Rosenke K."/>
        </authorList>
    </citation>
    <scope>NUCLEOTIDE SEQUENCE [LARGE SCALE GENOMIC DNA]</scope>
    <source>
        <strain evidence="14 15">LMa1</strain>
    </source>
</reference>
<dbReference type="PANTHER" id="PTHR30478:SF0">
    <property type="entry name" value="BETA SLIDING CLAMP"/>
    <property type="match status" value="1"/>
</dbReference>
<dbReference type="GO" id="GO:0005737">
    <property type="term" value="C:cytoplasm"/>
    <property type="evidence" value="ECO:0007669"/>
    <property type="project" value="UniProtKB-SubCell"/>
</dbReference>
<dbReference type="InterPro" id="IPR022637">
    <property type="entry name" value="DNA_polIII_beta_cen"/>
</dbReference>
<dbReference type="GO" id="GO:0006271">
    <property type="term" value="P:DNA strand elongation involved in DNA replication"/>
    <property type="evidence" value="ECO:0007669"/>
    <property type="project" value="TreeGrafter"/>
</dbReference>
<dbReference type="GO" id="GO:0009360">
    <property type="term" value="C:DNA polymerase III complex"/>
    <property type="evidence" value="ECO:0007669"/>
    <property type="project" value="InterPro"/>
</dbReference>
<dbReference type="NCBIfam" id="TIGR00663">
    <property type="entry name" value="dnan"/>
    <property type="match status" value="1"/>
</dbReference>
<gene>
    <name evidence="14" type="ORF">A6M21_14680</name>
</gene>
<keyword evidence="7 10" id="KW-0235">DNA replication</keyword>
<feature type="domain" description="DNA polymerase III beta sliding clamp C-terminal" evidence="13">
    <location>
        <begin position="246"/>
        <end position="363"/>
    </location>
</feature>
<dbReference type="Pfam" id="PF02767">
    <property type="entry name" value="DNA_pol3_beta_2"/>
    <property type="match status" value="1"/>
</dbReference>